<evidence type="ECO:0000256" key="7">
    <source>
        <dbReference type="ARBA" id="ARBA00022842"/>
    </source>
</evidence>
<comment type="catalytic activity">
    <reaction evidence="9">
        <text>a 5'-end NAD(+)-phospho-ribonucleoside in mRNA + H2O = a 5'-end phospho-adenosine-phospho-ribonucleoside in mRNA + beta-nicotinamide D-ribonucleotide + 2 H(+)</text>
        <dbReference type="Rhea" id="RHEA:60876"/>
        <dbReference type="Rhea" id="RHEA-COMP:15698"/>
        <dbReference type="Rhea" id="RHEA-COMP:15719"/>
        <dbReference type="ChEBI" id="CHEBI:14649"/>
        <dbReference type="ChEBI" id="CHEBI:15377"/>
        <dbReference type="ChEBI" id="CHEBI:15378"/>
        <dbReference type="ChEBI" id="CHEBI:144029"/>
        <dbReference type="ChEBI" id="CHEBI:144051"/>
    </reaction>
    <physiologicalReaction direction="left-to-right" evidence="9">
        <dbReference type="Rhea" id="RHEA:60877"/>
    </physiologicalReaction>
</comment>
<evidence type="ECO:0000256" key="4">
    <source>
        <dbReference type="ARBA" id="ARBA00012381"/>
    </source>
</evidence>
<comment type="cofactor">
    <cofactor evidence="1">
        <name>Mg(2+)</name>
        <dbReference type="ChEBI" id="CHEBI:18420"/>
    </cofactor>
</comment>
<gene>
    <name evidence="11" type="ORF">GM50_18985</name>
</gene>
<dbReference type="GO" id="GO:0035529">
    <property type="term" value="F:NADH pyrophosphatase activity"/>
    <property type="evidence" value="ECO:0007669"/>
    <property type="project" value="TreeGrafter"/>
</dbReference>
<dbReference type="Pfam" id="PF00293">
    <property type="entry name" value="NUDIX"/>
    <property type="match status" value="1"/>
</dbReference>
<dbReference type="PANTHER" id="PTHR42904:SF6">
    <property type="entry name" value="NAD-CAPPED RNA HYDROLASE NUDT12"/>
    <property type="match status" value="1"/>
</dbReference>
<dbReference type="InterPro" id="IPR000086">
    <property type="entry name" value="NUDIX_hydrolase_dom"/>
</dbReference>
<feature type="domain" description="Nudix hydrolase" evidence="10">
    <location>
        <begin position="172"/>
        <end position="303"/>
    </location>
</feature>
<dbReference type="GO" id="GO:0019677">
    <property type="term" value="P:NAD+ catabolic process"/>
    <property type="evidence" value="ECO:0007669"/>
    <property type="project" value="TreeGrafter"/>
</dbReference>
<dbReference type="Gene3D" id="3.90.79.20">
    <property type="match status" value="1"/>
</dbReference>
<keyword evidence="8" id="KW-0520">NAD</keyword>
<sequence length="317" mass="34956">MRIASRLVPLPLMSAINSQPSRVDRASHLRENPATLDLLWSKAQILQIAQGRIGATGYLNADRVAALIAGGEFKEGSRYFLGLDAVTGDPYFAWDTQWSAAKTDDEMKVGFTTLRDIGAALSDIDVELALHAVALSNWHRAHPCCAKCGAPTRVDLGGAVRVCDIDKSQHHPRTDSAVIVLVRDKDDRILLGHQPVWPEGRFSCFAGFLEPGETFEQCVAREVFEESGVSVREISYLGSQPWPFPASIMISFDAVTDFPETARPDGTEITEVKWFTRDQLRAEAKAGTLLLPPTISVARKMIERWLGETAHGGETWR</sequence>
<protein>
    <recommendedName>
        <fullName evidence="4">NAD(+) diphosphatase</fullName>
        <ecNumber evidence="4">3.6.1.22</ecNumber>
    </recommendedName>
</protein>
<accession>A0A094PSJ9</accession>
<keyword evidence="7" id="KW-0460">Magnesium</keyword>
<dbReference type="GO" id="GO:0006742">
    <property type="term" value="P:NADP+ catabolic process"/>
    <property type="evidence" value="ECO:0007669"/>
    <property type="project" value="TreeGrafter"/>
</dbReference>
<evidence type="ECO:0000259" key="10">
    <source>
        <dbReference type="PROSITE" id="PS51462"/>
    </source>
</evidence>
<dbReference type="GO" id="GO:0046872">
    <property type="term" value="F:metal ion binding"/>
    <property type="evidence" value="ECO:0007669"/>
    <property type="project" value="UniProtKB-KW"/>
</dbReference>
<dbReference type="PROSITE" id="PS00893">
    <property type="entry name" value="NUDIX_BOX"/>
    <property type="match status" value="1"/>
</dbReference>
<organism evidence="11">
    <name type="scientific">freshwater metagenome</name>
    <dbReference type="NCBI Taxonomy" id="449393"/>
    <lineage>
        <taxon>unclassified sequences</taxon>
        <taxon>metagenomes</taxon>
        <taxon>ecological metagenomes</taxon>
    </lineage>
</organism>
<evidence type="ECO:0000256" key="8">
    <source>
        <dbReference type="ARBA" id="ARBA00023027"/>
    </source>
</evidence>
<dbReference type="NCBIfam" id="NF001299">
    <property type="entry name" value="PRK00241.1"/>
    <property type="match status" value="1"/>
</dbReference>
<dbReference type="InterPro" id="IPR049734">
    <property type="entry name" value="NudC-like_C"/>
</dbReference>
<dbReference type="InterPro" id="IPR015797">
    <property type="entry name" value="NUDIX_hydrolase-like_dom_sf"/>
</dbReference>
<keyword evidence="6" id="KW-0378">Hydrolase</keyword>
<dbReference type="PROSITE" id="PS51462">
    <property type="entry name" value="NUDIX"/>
    <property type="match status" value="1"/>
</dbReference>
<comment type="cofactor">
    <cofactor evidence="2">
        <name>Zn(2+)</name>
        <dbReference type="ChEBI" id="CHEBI:29105"/>
    </cofactor>
</comment>
<dbReference type="EMBL" id="JNSK01000118">
    <property type="protein sequence ID" value="KGA14760.1"/>
    <property type="molecule type" value="Genomic_DNA"/>
</dbReference>
<evidence type="ECO:0000256" key="6">
    <source>
        <dbReference type="ARBA" id="ARBA00022801"/>
    </source>
</evidence>
<dbReference type="InterPro" id="IPR050241">
    <property type="entry name" value="NAD-cap_RNA_hydrolase_NudC"/>
</dbReference>
<evidence type="ECO:0000256" key="2">
    <source>
        <dbReference type="ARBA" id="ARBA00001947"/>
    </source>
</evidence>
<proteinExistence type="inferred from homology"/>
<dbReference type="InterPro" id="IPR020084">
    <property type="entry name" value="NUDIX_hydrolase_CS"/>
</dbReference>
<comment type="similarity">
    <text evidence="3">Belongs to the Nudix hydrolase family. NudC subfamily.</text>
</comment>
<keyword evidence="5" id="KW-0479">Metal-binding</keyword>
<dbReference type="AlphaFoldDB" id="A0A094PSJ9"/>
<name>A0A094PSJ9_9ZZZZ</name>
<comment type="caution">
    <text evidence="11">The sequence shown here is derived from an EMBL/GenBank/DDBJ whole genome shotgun (WGS) entry which is preliminary data.</text>
</comment>
<dbReference type="PANTHER" id="PTHR42904">
    <property type="entry name" value="NUDIX HYDROLASE, NUDC SUBFAMILY"/>
    <property type="match status" value="1"/>
</dbReference>
<dbReference type="SUPFAM" id="SSF55811">
    <property type="entry name" value="Nudix"/>
    <property type="match status" value="1"/>
</dbReference>
<evidence type="ECO:0000256" key="5">
    <source>
        <dbReference type="ARBA" id="ARBA00022723"/>
    </source>
</evidence>
<evidence type="ECO:0000256" key="3">
    <source>
        <dbReference type="ARBA" id="ARBA00009595"/>
    </source>
</evidence>
<reference evidence="11" key="1">
    <citation type="submission" date="2014-05" db="EMBL/GenBank/DDBJ databases">
        <title>Key roles for freshwater Actinobacteria revealed by deep metagenomic sequencing.</title>
        <authorList>
            <person name="Ghai R."/>
            <person name="Mizuno C.M."/>
            <person name="Picazo A."/>
            <person name="Camacho A."/>
            <person name="Rodriguez-Valera F."/>
        </authorList>
    </citation>
    <scope>NUCLEOTIDE SEQUENCE</scope>
</reference>
<dbReference type="EC" id="3.6.1.22" evidence="4"/>
<dbReference type="GO" id="GO:0005829">
    <property type="term" value="C:cytosol"/>
    <property type="evidence" value="ECO:0007669"/>
    <property type="project" value="TreeGrafter"/>
</dbReference>
<evidence type="ECO:0000313" key="11">
    <source>
        <dbReference type="EMBL" id="KGA14760.1"/>
    </source>
</evidence>
<evidence type="ECO:0000256" key="1">
    <source>
        <dbReference type="ARBA" id="ARBA00001946"/>
    </source>
</evidence>
<dbReference type="CDD" id="cd03429">
    <property type="entry name" value="NUDIX_NADH_pyrophosphatase_Nudt13"/>
    <property type="match status" value="1"/>
</dbReference>
<dbReference type="Gene3D" id="3.90.79.10">
    <property type="entry name" value="Nucleoside Triphosphate Pyrophosphohydrolase"/>
    <property type="match status" value="1"/>
</dbReference>
<evidence type="ECO:0000256" key="9">
    <source>
        <dbReference type="ARBA" id="ARBA00023679"/>
    </source>
</evidence>